<dbReference type="Gene3D" id="3.40.190.10">
    <property type="entry name" value="Periplasmic binding protein-like II"/>
    <property type="match status" value="2"/>
</dbReference>
<evidence type="ECO:0000313" key="2">
    <source>
        <dbReference type="EMBL" id="BDZ46151.1"/>
    </source>
</evidence>
<evidence type="ECO:0000256" key="1">
    <source>
        <dbReference type="SAM" id="SignalP"/>
    </source>
</evidence>
<keyword evidence="3" id="KW-1185">Reference proteome</keyword>
<evidence type="ECO:0008006" key="4">
    <source>
        <dbReference type="Google" id="ProtNLM"/>
    </source>
</evidence>
<dbReference type="PROSITE" id="PS51257">
    <property type="entry name" value="PROKAR_LIPOPROTEIN"/>
    <property type="match status" value="1"/>
</dbReference>
<dbReference type="Proteomes" id="UP001321498">
    <property type="component" value="Chromosome"/>
</dbReference>
<keyword evidence="1" id="KW-0732">Signal</keyword>
<protein>
    <recommendedName>
        <fullName evidence="4">ABC transporter substrate-binding protein</fullName>
    </recommendedName>
</protein>
<accession>A0ABN6XMJ8</accession>
<dbReference type="InterPro" id="IPR006059">
    <property type="entry name" value="SBP"/>
</dbReference>
<dbReference type="PANTHER" id="PTHR43649:SF12">
    <property type="entry name" value="DIACETYLCHITOBIOSE BINDING PROTEIN DASA"/>
    <property type="match status" value="1"/>
</dbReference>
<dbReference type="EMBL" id="AP027731">
    <property type="protein sequence ID" value="BDZ46151.1"/>
    <property type="molecule type" value="Genomic_DNA"/>
</dbReference>
<evidence type="ECO:0000313" key="3">
    <source>
        <dbReference type="Proteomes" id="UP001321498"/>
    </source>
</evidence>
<dbReference type="InterPro" id="IPR050490">
    <property type="entry name" value="Bact_solute-bd_prot1"/>
</dbReference>
<feature type="signal peptide" evidence="1">
    <location>
        <begin position="1"/>
        <end position="34"/>
    </location>
</feature>
<reference evidence="3" key="1">
    <citation type="journal article" date="2019" name="Int. J. Syst. Evol. Microbiol.">
        <title>The Global Catalogue of Microorganisms (GCM) 10K type strain sequencing project: providing services to taxonomists for standard genome sequencing and annotation.</title>
        <authorList>
            <consortium name="The Broad Institute Genomics Platform"/>
            <consortium name="The Broad Institute Genome Sequencing Center for Infectious Disease"/>
            <person name="Wu L."/>
            <person name="Ma J."/>
        </authorList>
    </citation>
    <scope>NUCLEOTIDE SEQUENCE [LARGE SCALE GENOMIC DNA]</scope>
    <source>
        <strain evidence="3">NBRC 108725</strain>
    </source>
</reference>
<dbReference type="RefSeq" id="WP_286276246.1">
    <property type="nucleotide sequence ID" value="NZ_AP027731.1"/>
</dbReference>
<sequence length="442" mass="47049">MSLPQTRGRSVRRIALAALTVGATLLSVAGCASAGGSGSTSSGGKTEISLSLQNPDVKTADPATWAIVQAFEKANPDITVKVSGEAVAEHLQKLSIAAQSDTLPDIFWVYKSTAEQMQQAGKLLDLAPVLDDLELTEHFPKSTISGFSSGKVIYGVPYQGLLTGLWYNKKILADNGLEVPVTFDDLLNVAKTLSAKGIPTISNGANQSSFSVWSFLVDLDRFGYQDKVKGLLDGSEKYSNPDFLRLYQHIAELREAGAFPTNVSTQTYQQAVDQFTSGKAAMLDAGVWASSAIQESQVGPDAGFWIGPQFDDGVGEQNIVMNVASAPFAVSHKVGDDKTKLAAVKKFLAFYYGDEAQQLLVDNGQPPVTDYEPQLDAEKQSVLKAALDASTAPGVTSPESQPDLLVSTAVASAMYDSIYGVIQNQLSPQQAVDLVQKALDAE</sequence>
<feature type="chain" id="PRO_5046963156" description="ABC transporter substrate-binding protein" evidence="1">
    <location>
        <begin position="35"/>
        <end position="442"/>
    </location>
</feature>
<gene>
    <name evidence="2" type="ORF">GCM10025866_20600</name>
</gene>
<name>A0ABN6XMJ8_9MICO</name>
<dbReference type="PANTHER" id="PTHR43649">
    <property type="entry name" value="ARABINOSE-BINDING PROTEIN-RELATED"/>
    <property type="match status" value="1"/>
</dbReference>
<dbReference type="Pfam" id="PF01547">
    <property type="entry name" value="SBP_bac_1"/>
    <property type="match status" value="1"/>
</dbReference>
<dbReference type="SUPFAM" id="SSF53850">
    <property type="entry name" value="Periplasmic binding protein-like II"/>
    <property type="match status" value="1"/>
</dbReference>
<proteinExistence type="predicted"/>
<organism evidence="2 3">
    <name type="scientific">Naasia aerilata</name>
    <dbReference type="NCBI Taxonomy" id="1162966"/>
    <lineage>
        <taxon>Bacteria</taxon>
        <taxon>Bacillati</taxon>
        <taxon>Actinomycetota</taxon>
        <taxon>Actinomycetes</taxon>
        <taxon>Micrococcales</taxon>
        <taxon>Microbacteriaceae</taxon>
        <taxon>Naasia</taxon>
    </lineage>
</organism>